<dbReference type="EMBL" id="FPBZ01000025">
    <property type="protein sequence ID" value="SFU75719.1"/>
    <property type="molecule type" value="Genomic_DNA"/>
</dbReference>
<evidence type="ECO:0000313" key="13">
    <source>
        <dbReference type="Proteomes" id="UP000182649"/>
    </source>
</evidence>
<keyword evidence="7" id="KW-0653">Protein transport</keyword>
<dbReference type="AlphaFoldDB" id="A0A1I7IS03"/>
<dbReference type="GO" id="GO:0005886">
    <property type="term" value="C:plasma membrane"/>
    <property type="evidence" value="ECO:0007669"/>
    <property type="project" value="UniProtKB-SubCell"/>
</dbReference>
<name>A0A1I7IS03_9PROT</name>
<evidence type="ECO:0000256" key="8">
    <source>
        <dbReference type="ARBA" id="ARBA00022989"/>
    </source>
</evidence>
<reference evidence="12 13" key="1">
    <citation type="submission" date="2016-10" db="EMBL/GenBank/DDBJ databases">
        <authorList>
            <person name="de Groot N.N."/>
        </authorList>
    </citation>
    <scope>NUCLEOTIDE SEQUENCE [LARGE SCALE GENOMIC DNA]</scope>
    <source>
        <strain evidence="12 13">Nl14</strain>
    </source>
</reference>
<dbReference type="PANTHER" id="PTHR33909">
    <property type="entry name" value="SEC TRANSLOCON ACCESSORY COMPLEX SUBUNIT YAJC"/>
    <property type="match status" value="1"/>
</dbReference>
<comment type="similarity">
    <text evidence="2">Belongs to the YajC family.</text>
</comment>
<evidence type="ECO:0000256" key="11">
    <source>
        <dbReference type="SAM" id="Phobius"/>
    </source>
</evidence>
<protein>
    <recommendedName>
        <fullName evidence="3">Sec translocon accessory complex subunit YajC</fullName>
    </recommendedName>
</protein>
<dbReference type="NCBIfam" id="TIGR00739">
    <property type="entry name" value="yajC"/>
    <property type="match status" value="1"/>
</dbReference>
<dbReference type="InterPro" id="IPR003849">
    <property type="entry name" value="Preprotein_translocase_YajC"/>
</dbReference>
<evidence type="ECO:0000256" key="5">
    <source>
        <dbReference type="ARBA" id="ARBA00022475"/>
    </source>
</evidence>
<comment type="subcellular location">
    <subcellularLocation>
        <location evidence="1">Cell membrane</location>
        <topology evidence="1">Single-pass membrane protein</topology>
    </subcellularLocation>
</comment>
<keyword evidence="8 11" id="KW-1133">Transmembrane helix</keyword>
<evidence type="ECO:0000256" key="9">
    <source>
        <dbReference type="ARBA" id="ARBA00023010"/>
    </source>
</evidence>
<evidence type="ECO:0000256" key="2">
    <source>
        <dbReference type="ARBA" id="ARBA00006742"/>
    </source>
</evidence>
<dbReference type="GO" id="GO:0015031">
    <property type="term" value="P:protein transport"/>
    <property type="evidence" value="ECO:0007669"/>
    <property type="project" value="UniProtKB-KW"/>
</dbReference>
<dbReference type="SMART" id="SM01323">
    <property type="entry name" value="YajC"/>
    <property type="match status" value="1"/>
</dbReference>
<dbReference type="PRINTS" id="PR01853">
    <property type="entry name" value="YAJCTRNLCASE"/>
</dbReference>
<proteinExistence type="inferred from homology"/>
<organism evidence="12 13">
    <name type="scientific">Nitrosospira multiformis</name>
    <dbReference type="NCBI Taxonomy" id="1231"/>
    <lineage>
        <taxon>Bacteria</taxon>
        <taxon>Pseudomonadati</taxon>
        <taxon>Pseudomonadota</taxon>
        <taxon>Betaproteobacteria</taxon>
        <taxon>Nitrosomonadales</taxon>
        <taxon>Nitrosomonadaceae</taxon>
        <taxon>Nitrosospira</taxon>
    </lineage>
</organism>
<sequence length="112" mass="12035">MLISAAYAQATAPAAPPGADFMSLLPLIAIFVVFYLLLIRPQAKRAKEQKLMIEALQKGDEVTTASGVLGRVARISGNYIVLQVAENVQVVILKSSVQTLLPKGTLNTIEKE</sequence>
<dbReference type="Pfam" id="PF02699">
    <property type="entry name" value="YajC"/>
    <property type="match status" value="1"/>
</dbReference>
<evidence type="ECO:0000256" key="1">
    <source>
        <dbReference type="ARBA" id="ARBA00004162"/>
    </source>
</evidence>
<keyword evidence="4" id="KW-0813">Transport</keyword>
<keyword evidence="10 11" id="KW-0472">Membrane</keyword>
<accession>A0A1I7IS03</accession>
<keyword evidence="5" id="KW-1003">Cell membrane</keyword>
<evidence type="ECO:0000256" key="7">
    <source>
        <dbReference type="ARBA" id="ARBA00022927"/>
    </source>
</evidence>
<dbReference type="Proteomes" id="UP000182649">
    <property type="component" value="Unassembled WGS sequence"/>
</dbReference>
<dbReference type="PANTHER" id="PTHR33909:SF1">
    <property type="entry name" value="SEC TRANSLOCON ACCESSORY COMPLEX SUBUNIT YAJC"/>
    <property type="match status" value="1"/>
</dbReference>
<keyword evidence="6 11" id="KW-0812">Transmembrane</keyword>
<dbReference type="OrthoDB" id="9811406at2"/>
<keyword evidence="9" id="KW-0811">Translocation</keyword>
<evidence type="ECO:0000256" key="6">
    <source>
        <dbReference type="ARBA" id="ARBA00022692"/>
    </source>
</evidence>
<gene>
    <name evidence="12" type="ORF">SAMN05216417_1256</name>
</gene>
<evidence type="ECO:0000256" key="3">
    <source>
        <dbReference type="ARBA" id="ARBA00014962"/>
    </source>
</evidence>
<evidence type="ECO:0000256" key="10">
    <source>
        <dbReference type="ARBA" id="ARBA00023136"/>
    </source>
</evidence>
<dbReference type="RefSeq" id="WP_074975918.1">
    <property type="nucleotide sequence ID" value="NZ_FPBZ01000025.1"/>
</dbReference>
<evidence type="ECO:0000313" key="12">
    <source>
        <dbReference type="EMBL" id="SFU75719.1"/>
    </source>
</evidence>
<evidence type="ECO:0000256" key="4">
    <source>
        <dbReference type="ARBA" id="ARBA00022448"/>
    </source>
</evidence>
<feature type="transmembrane region" description="Helical" evidence="11">
    <location>
        <begin position="21"/>
        <end position="39"/>
    </location>
</feature>